<proteinExistence type="predicted"/>
<organism evidence="1 4">
    <name type="scientific">Chryseobacterium culicis</name>
    <dbReference type="NCBI Taxonomy" id="680127"/>
    <lineage>
        <taxon>Bacteria</taxon>
        <taxon>Pseudomonadati</taxon>
        <taxon>Bacteroidota</taxon>
        <taxon>Flavobacteriia</taxon>
        <taxon>Flavobacteriales</taxon>
        <taxon>Weeksellaceae</taxon>
        <taxon>Chryseobacterium group</taxon>
        <taxon>Chryseobacterium</taxon>
    </lineage>
</organism>
<accession>A0A2S9CXI9</accession>
<dbReference type="Proteomes" id="UP000238325">
    <property type="component" value="Unassembled WGS sequence"/>
</dbReference>
<name>A0A2S9CXI9_CHRCI</name>
<dbReference type="Proteomes" id="UP000238534">
    <property type="component" value="Unassembled WGS sequence"/>
</dbReference>
<dbReference type="RefSeq" id="WP_105682493.1">
    <property type="nucleotide sequence ID" value="NZ_JBBGZD010000001.1"/>
</dbReference>
<reference evidence="3 4" key="1">
    <citation type="submission" date="2017-09" db="EMBL/GenBank/DDBJ databases">
        <title>Genomic, metabolic, and phenotypic characteristics of bacterial isolates from the natural microbiome of the model nematode Caenorhabditis elegans.</title>
        <authorList>
            <person name="Zimmermann J."/>
            <person name="Obeng N."/>
            <person name="Yang W."/>
            <person name="Obeng O."/>
            <person name="Kissoyan K."/>
            <person name="Pees B."/>
            <person name="Dirksen P."/>
            <person name="Hoppner M."/>
            <person name="Franke A."/>
            <person name="Rosenstiel P."/>
            <person name="Leippe M."/>
            <person name="Dierking K."/>
            <person name="Kaleta C."/>
            <person name="Schulenburg H."/>
        </authorList>
    </citation>
    <scope>NUCLEOTIDE SEQUENCE [LARGE SCALE GENOMIC DNA]</scope>
    <source>
        <strain evidence="1 4">MYb25</strain>
        <strain evidence="2 3">MYb44</strain>
    </source>
</reference>
<gene>
    <name evidence="1" type="ORF">CQ022_02570</name>
    <name evidence="2" type="ORF">CQ033_10420</name>
</gene>
<evidence type="ECO:0000313" key="1">
    <source>
        <dbReference type="EMBL" id="PRB85170.1"/>
    </source>
</evidence>
<evidence type="ECO:0000313" key="2">
    <source>
        <dbReference type="EMBL" id="PRB91107.1"/>
    </source>
</evidence>
<sequence length="208" mass="24028">MERETIDYIIRYFGKLMTENEALALNNHMYTSKSSENAYLRNLMMERGWIKSDPEITKLLENGNEAFRQNVVMRILTETPEKVFFNNCPKCNKLARTPYAKQCRHCGYSWHDVTAKFKIDSVFQLTNRSFYLLGEIIEGEIHPGQLMDLTVLGLHKKITIGSIELADRINNGKPWNGIGLGTNELTEEEKQHLKQKSFLNPIINISQS</sequence>
<evidence type="ECO:0000313" key="3">
    <source>
        <dbReference type="Proteomes" id="UP000238325"/>
    </source>
</evidence>
<comment type="caution">
    <text evidence="1">The sequence shown here is derived from an EMBL/GenBank/DDBJ whole genome shotgun (WGS) entry which is preliminary data.</text>
</comment>
<evidence type="ECO:0000313" key="4">
    <source>
        <dbReference type="Proteomes" id="UP000238534"/>
    </source>
</evidence>
<dbReference type="EMBL" id="PCPP01000001">
    <property type="protein sequence ID" value="PRB85170.1"/>
    <property type="molecule type" value="Genomic_DNA"/>
</dbReference>
<dbReference type="OrthoDB" id="275225at2"/>
<protein>
    <submittedName>
        <fullName evidence="1">Uncharacterized protein</fullName>
    </submittedName>
</protein>
<keyword evidence="3" id="KW-1185">Reference proteome</keyword>
<dbReference type="EMBL" id="PCPH01000002">
    <property type="protein sequence ID" value="PRB91107.1"/>
    <property type="molecule type" value="Genomic_DNA"/>
</dbReference>
<dbReference type="AlphaFoldDB" id="A0A2S9CXI9"/>